<sequence length="144" mass="16725">MTTRVDFAFGAPHRLRTACQVVRKHYIAGRKLIIYHSDKRALARFDRLLWGFEPTAFIPHVGIQHPLAAQTPILLTHSAPEPHSSTEPSWLLNLDTQCPPTAAQFQRILEIVSEQEQDKHAARQRWRQYQQWQFDLRAHQLSPS</sequence>
<dbReference type="STRING" id="643674.PAEH1_05005"/>
<dbReference type="GO" id="GO:0032298">
    <property type="term" value="P:positive regulation of DNA-templated DNA replication initiation"/>
    <property type="evidence" value="ECO:0007669"/>
    <property type="project" value="TreeGrafter"/>
</dbReference>
<name>A0A1U9JZ75_9BURK</name>
<evidence type="ECO:0000313" key="1">
    <source>
        <dbReference type="EMBL" id="AQS51090.1"/>
    </source>
</evidence>
<dbReference type="InterPro" id="IPR036768">
    <property type="entry name" value="PolIII_chi_sf"/>
</dbReference>
<dbReference type="Proteomes" id="UP000189369">
    <property type="component" value="Chromosome"/>
</dbReference>
<proteinExistence type="predicted"/>
<dbReference type="InterPro" id="IPR007459">
    <property type="entry name" value="DNA_pol3_chi"/>
</dbReference>
<dbReference type="GO" id="GO:0006260">
    <property type="term" value="P:DNA replication"/>
    <property type="evidence" value="ECO:0007669"/>
    <property type="project" value="InterPro"/>
</dbReference>
<dbReference type="Gene3D" id="3.40.50.10110">
    <property type="entry name" value="DNA polymerase III subunit chi"/>
    <property type="match status" value="1"/>
</dbReference>
<dbReference type="KEGG" id="phn:PAEH1_05005"/>
<evidence type="ECO:0000313" key="2">
    <source>
        <dbReference type="Proteomes" id="UP000189369"/>
    </source>
</evidence>
<dbReference type="SUPFAM" id="SSF102400">
    <property type="entry name" value="DNA polymerase III chi subunit"/>
    <property type="match status" value="1"/>
</dbReference>
<dbReference type="GO" id="GO:0003887">
    <property type="term" value="F:DNA-directed DNA polymerase activity"/>
    <property type="evidence" value="ECO:0007669"/>
    <property type="project" value="InterPro"/>
</dbReference>
<accession>A0A1U9JZ75</accession>
<dbReference type="GO" id="GO:0003677">
    <property type="term" value="F:DNA binding"/>
    <property type="evidence" value="ECO:0007669"/>
    <property type="project" value="InterPro"/>
</dbReference>
<protein>
    <submittedName>
        <fullName evidence="1">DNA polymerase III subunit chi</fullName>
    </submittedName>
</protein>
<dbReference type="EMBL" id="CP019697">
    <property type="protein sequence ID" value="AQS51090.1"/>
    <property type="molecule type" value="Genomic_DNA"/>
</dbReference>
<organism evidence="1 2">
    <name type="scientific">Paenalcaligenes hominis</name>
    <dbReference type="NCBI Taxonomy" id="643674"/>
    <lineage>
        <taxon>Bacteria</taxon>
        <taxon>Pseudomonadati</taxon>
        <taxon>Pseudomonadota</taxon>
        <taxon>Betaproteobacteria</taxon>
        <taxon>Burkholderiales</taxon>
        <taxon>Alcaligenaceae</taxon>
        <taxon>Paenalcaligenes</taxon>
    </lineage>
</organism>
<dbReference type="PANTHER" id="PTHR38767:SF1">
    <property type="entry name" value="DNA POLYMERASE III SUBUNIT CHI"/>
    <property type="match status" value="1"/>
</dbReference>
<dbReference type="PANTHER" id="PTHR38767">
    <property type="entry name" value="DNA POLYMERASE III SUBUNIT CHI"/>
    <property type="match status" value="1"/>
</dbReference>
<dbReference type="OrthoDB" id="5297568at2"/>
<gene>
    <name evidence="1" type="ORF">PAEH1_05005</name>
</gene>
<dbReference type="AlphaFoldDB" id="A0A1U9JZ75"/>
<dbReference type="Pfam" id="PF04364">
    <property type="entry name" value="DNA_pol3_chi"/>
    <property type="match status" value="1"/>
</dbReference>
<reference evidence="1 2" key="1">
    <citation type="submission" date="2017-01" db="EMBL/GenBank/DDBJ databases">
        <title>Complete Genome Sequence of Paenalcaligenes hominis, Isolated from a paraplegic Patient with neurogenic bladder.</title>
        <authorList>
            <person name="Mukhopadhyay R."/>
            <person name="Joaquin J."/>
            <person name="Hogue R."/>
            <person name="Kilaru A."/>
            <person name="Jospin G."/>
            <person name="Mars K."/>
            <person name="Eisen J.A."/>
            <person name="Chaturvedi V."/>
        </authorList>
    </citation>
    <scope>NUCLEOTIDE SEQUENCE [LARGE SCALE GENOMIC DNA]</scope>
    <source>
        <strain evidence="1 2">15S00501</strain>
    </source>
</reference>